<keyword evidence="6" id="KW-1185">Reference proteome</keyword>
<evidence type="ECO:0000256" key="2">
    <source>
        <dbReference type="ARBA" id="ARBA00009199"/>
    </source>
</evidence>
<dbReference type="SUPFAM" id="SSF75304">
    <property type="entry name" value="Amidase signature (AS) enzymes"/>
    <property type="match status" value="1"/>
</dbReference>
<dbReference type="InterPro" id="IPR036928">
    <property type="entry name" value="AS_sf"/>
</dbReference>
<evidence type="ECO:0000313" key="5">
    <source>
        <dbReference type="EMBL" id="ORA96453.1"/>
    </source>
</evidence>
<dbReference type="Proteomes" id="UP000192739">
    <property type="component" value="Unassembled WGS sequence"/>
</dbReference>
<proteinExistence type="inferred from homology"/>
<evidence type="ECO:0000256" key="3">
    <source>
        <dbReference type="ARBA" id="ARBA00012922"/>
    </source>
</evidence>
<comment type="caution">
    <text evidence="5">The sequence shown here is derived from an EMBL/GenBank/DDBJ whole genome shotgun (WGS) entry which is preliminary data.</text>
</comment>
<dbReference type="InterPro" id="IPR023631">
    <property type="entry name" value="Amidase_dom"/>
</dbReference>
<dbReference type="GO" id="GO:0004040">
    <property type="term" value="F:amidase activity"/>
    <property type="evidence" value="ECO:0007669"/>
    <property type="project" value="UniProtKB-EC"/>
</dbReference>
<accession>A0A1T3VZ91</accession>
<dbReference type="EC" id="3.5.1.4" evidence="3"/>
<dbReference type="InterPro" id="IPR000120">
    <property type="entry name" value="Amidase"/>
</dbReference>
<dbReference type="EMBL" id="MVHT01000098">
    <property type="protein sequence ID" value="ORA96453.1"/>
    <property type="molecule type" value="Genomic_DNA"/>
</dbReference>
<gene>
    <name evidence="5" type="ORF">BST27_25610</name>
</gene>
<name>A0A1T3VZ91_MYCIE</name>
<sequence length="479" mass="50835">MTGLADETRWMDATEQAALVAEGEISPSELLEAAIERIERLNPQLNAVVIEWFEHARLIAADPALPAGPFRGVPFLLKDLYTNFAGQTMSNGNVALKEAGRIDTADTTLVSRFKKAGLVIAGRTNTCEFGSLPTTQPIAWGPTRNPWASERTPGGSSGGAAAAVAAGMVPFAHASDGGGSIRIPASCCGLVGLKTSQGRITVGPARAEVGLGVELCVSRTVRDTAGLLDAVRGPGIGDSVIAPAPQRPYLEEVGADPGRLRIGLLDVHPRGDFLHQDCVAAVRSAGSMLEGLGHIVEPAWPACLADTTLTKKFMALWCTQMALAIRGISETIGREVTAADVEPVNWVLAHHAQRFSAVDYAAAQSAIYTFRRALQQWWADGWDLLLTPTVSEPPVPLSDFESDPENPNALNRRGGQFAAFTPPYNMSGQPAISLPLHRNADGLPIGVQLAAAYGREDVLIRVAAQLESAHPWASYHPSL</sequence>
<reference evidence="5 6" key="1">
    <citation type="submission" date="2017-02" db="EMBL/GenBank/DDBJ databases">
        <title>The new phylogeny of genus Mycobacterium.</title>
        <authorList>
            <person name="Tortoli E."/>
            <person name="Trovato A."/>
            <person name="Cirillo D.M."/>
        </authorList>
    </citation>
    <scope>NUCLEOTIDE SEQUENCE [LARGE SCALE GENOMIC DNA]</scope>
    <source>
        <strain evidence="5 6">DSM 44049</strain>
    </source>
</reference>
<dbReference type="PROSITE" id="PS00571">
    <property type="entry name" value="AMIDASES"/>
    <property type="match status" value="1"/>
</dbReference>
<evidence type="ECO:0000313" key="6">
    <source>
        <dbReference type="Proteomes" id="UP000192739"/>
    </source>
</evidence>
<evidence type="ECO:0000259" key="4">
    <source>
        <dbReference type="Pfam" id="PF01425"/>
    </source>
</evidence>
<dbReference type="RefSeq" id="WP_079220083.1">
    <property type="nucleotide sequence ID" value="NZ_CBCRZH010000092.1"/>
</dbReference>
<evidence type="ECO:0000256" key="1">
    <source>
        <dbReference type="ARBA" id="ARBA00001311"/>
    </source>
</evidence>
<feature type="domain" description="Amidase" evidence="4">
    <location>
        <begin position="29"/>
        <end position="458"/>
    </location>
</feature>
<dbReference type="Pfam" id="PF01425">
    <property type="entry name" value="Amidase"/>
    <property type="match status" value="1"/>
</dbReference>
<dbReference type="PANTHER" id="PTHR11895:SF7">
    <property type="entry name" value="GLUTAMYL-TRNA(GLN) AMIDOTRANSFERASE SUBUNIT A, MITOCHONDRIAL"/>
    <property type="match status" value="1"/>
</dbReference>
<comment type="catalytic activity">
    <reaction evidence="1">
        <text>a monocarboxylic acid amide + H2O = a monocarboxylate + NH4(+)</text>
        <dbReference type="Rhea" id="RHEA:12020"/>
        <dbReference type="ChEBI" id="CHEBI:15377"/>
        <dbReference type="ChEBI" id="CHEBI:28938"/>
        <dbReference type="ChEBI" id="CHEBI:35757"/>
        <dbReference type="ChEBI" id="CHEBI:83628"/>
        <dbReference type="EC" id="3.5.1.4"/>
    </reaction>
</comment>
<comment type="similarity">
    <text evidence="2">Belongs to the amidase family.</text>
</comment>
<dbReference type="InterPro" id="IPR020556">
    <property type="entry name" value="Amidase_CS"/>
</dbReference>
<protein>
    <recommendedName>
        <fullName evidence="3">amidase</fullName>
        <ecNumber evidence="3">3.5.1.4</ecNumber>
    </recommendedName>
</protein>
<dbReference type="PANTHER" id="PTHR11895">
    <property type="entry name" value="TRANSAMIDASE"/>
    <property type="match status" value="1"/>
</dbReference>
<dbReference type="Gene3D" id="3.90.1300.10">
    <property type="entry name" value="Amidase signature (AS) domain"/>
    <property type="match status" value="1"/>
</dbReference>
<dbReference type="AlphaFoldDB" id="A0A1T3VZ91"/>
<organism evidence="5 6">
    <name type="scientific">Mycobacterium intermedium</name>
    <dbReference type="NCBI Taxonomy" id="28445"/>
    <lineage>
        <taxon>Bacteria</taxon>
        <taxon>Bacillati</taxon>
        <taxon>Actinomycetota</taxon>
        <taxon>Actinomycetes</taxon>
        <taxon>Mycobacteriales</taxon>
        <taxon>Mycobacteriaceae</taxon>
        <taxon>Mycobacterium</taxon>
        <taxon>Mycobacterium simiae complex</taxon>
    </lineage>
</organism>